<keyword evidence="15" id="KW-1185">Reference proteome</keyword>
<dbReference type="UniPathway" id="UPA00527">
    <property type="reaction ID" value="UER00585"/>
</dbReference>
<feature type="binding site" evidence="11">
    <location>
        <position position="200"/>
    </location>
    <ligand>
        <name>NAD(+)</name>
        <dbReference type="ChEBI" id="CHEBI:57540"/>
    </ligand>
</feature>
<reference evidence="15" key="2">
    <citation type="submission" date="2015-05" db="EMBL/GenBank/DDBJ databases">
        <title>Complete genome sequence of Corynebacterium uterequi DSM 45634, isolated from the uterus of a maiden mare.</title>
        <authorList>
            <person name="Ruckert C."/>
            <person name="Albersmeier A."/>
            <person name="Winkler A."/>
            <person name="Tauch A."/>
        </authorList>
    </citation>
    <scope>NUCLEOTIDE SEQUENCE [LARGE SCALE GENOMIC DNA]</scope>
    <source>
        <strain evidence="15">DSM 45634</strain>
    </source>
</reference>
<dbReference type="SMART" id="SM01002">
    <property type="entry name" value="AlaDh_PNT_C"/>
    <property type="match status" value="1"/>
</dbReference>
<protein>
    <recommendedName>
        <fullName evidence="7 8">Alanine dehydrogenase</fullName>
        <ecNumber evidence="3 8">1.4.1.1</ecNumber>
    </recommendedName>
</protein>
<accession>A0A0G3HM36</accession>
<feature type="binding site" evidence="11">
    <location>
        <position position="195"/>
    </location>
    <ligand>
        <name>NAD(+)</name>
        <dbReference type="ChEBI" id="CHEBI:57540"/>
    </ligand>
</feature>
<dbReference type="CDD" id="cd05305">
    <property type="entry name" value="L-AlaDH"/>
    <property type="match status" value="1"/>
</dbReference>
<evidence type="ECO:0000313" key="14">
    <source>
        <dbReference type="EMBL" id="AKK12162.1"/>
    </source>
</evidence>
<evidence type="ECO:0000256" key="11">
    <source>
        <dbReference type="PIRSR" id="PIRSR000183-3"/>
    </source>
</evidence>
<evidence type="ECO:0000256" key="5">
    <source>
        <dbReference type="ARBA" id="ARBA00023027"/>
    </source>
</evidence>
<dbReference type="RefSeq" id="WP_047260420.1">
    <property type="nucleotide sequence ID" value="NZ_CP011546.1"/>
</dbReference>
<dbReference type="PATRIC" id="fig|1072256.5.peg.2165"/>
<feature type="binding site" evidence="11">
    <location>
        <position position="131"/>
    </location>
    <ligand>
        <name>NAD(+)</name>
        <dbReference type="ChEBI" id="CHEBI:57540"/>
    </ligand>
</feature>
<dbReference type="PIRSF" id="PIRSF000183">
    <property type="entry name" value="Alanine_dh"/>
    <property type="match status" value="1"/>
</dbReference>
<comment type="catalytic activity">
    <reaction evidence="8">
        <text>L-alanine + NAD(+) + H2O = pyruvate + NH4(+) + NADH + H(+)</text>
        <dbReference type="Rhea" id="RHEA:18405"/>
        <dbReference type="ChEBI" id="CHEBI:15361"/>
        <dbReference type="ChEBI" id="CHEBI:15377"/>
        <dbReference type="ChEBI" id="CHEBI:15378"/>
        <dbReference type="ChEBI" id="CHEBI:28938"/>
        <dbReference type="ChEBI" id="CHEBI:57540"/>
        <dbReference type="ChEBI" id="CHEBI:57945"/>
        <dbReference type="ChEBI" id="CHEBI:57972"/>
        <dbReference type="EC" id="1.4.1.1"/>
    </reaction>
</comment>
<feature type="binding site" evidence="11">
    <location>
        <position position="217"/>
    </location>
    <ligand>
        <name>NAD(+)</name>
        <dbReference type="ChEBI" id="CHEBI:57540"/>
    </ligand>
</feature>
<keyword evidence="4 8" id="KW-0560">Oxidoreductase</keyword>
<dbReference type="AlphaFoldDB" id="A0A0G3HM36"/>
<evidence type="ECO:0000259" key="13">
    <source>
        <dbReference type="SMART" id="SM01003"/>
    </source>
</evidence>
<reference evidence="14 15" key="1">
    <citation type="journal article" date="2015" name="Genome Announc.">
        <title>Virulence Factor Genes Detected in the Complete Genome Sequence of Corynebacterium uterequi DSM 45634, Isolated from the Uterus of a Maiden Mare.</title>
        <authorList>
            <person name="Ruckert C."/>
            <person name="Kriete M."/>
            <person name="Jaenicke S."/>
            <person name="Winkler A."/>
            <person name="Tauch A."/>
        </authorList>
    </citation>
    <scope>NUCLEOTIDE SEQUENCE [LARGE SCALE GENOMIC DNA]</scope>
    <source>
        <strain evidence="14 15">DSM 45634</strain>
    </source>
</reference>
<dbReference type="Gene3D" id="3.40.50.720">
    <property type="entry name" value="NAD(P)-binding Rossmann-like Domain"/>
    <property type="match status" value="2"/>
</dbReference>
<dbReference type="PANTHER" id="PTHR42795">
    <property type="entry name" value="ALANINE DEHYDROGENASE"/>
    <property type="match status" value="1"/>
</dbReference>
<comment type="subunit">
    <text evidence="6">Homohexamer. Trimer of dimers.</text>
</comment>
<evidence type="ECO:0000259" key="12">
    <source>
        <dbReference type="SMART" id="SM01002"/>
    </source>
</evidence>
<dbReference type="GO" id="GO:0000286">
    <property type="term" value="F:alanine dehydrogenase activity"/>
    <property type="evidence" value="ECO:0007669"/>
    <property type="project" value="UniProtKB-UniRule"/>
</dbReference>
<dbReference type="GO" id="GO:0042853">
    <property type="term" value="P:L-alanine catabolic process"/>
    <property type="evidence" value="ECO:0007669"/>
    <property type="project" value="UniProtKB-UniPathway"/>
</dbReference>
<dbReference type="OrthoDB" id="9804592at2"/>
<dbReference type="STRING" id="1072256.CUTER_11005"/>
<comment type="pathway">
    <text evidence="1 8">Amino-acid degradation; L-alanine degradation via dehydrogenase pathway; NH(3) and pyruvate from L-alanine: step 1/1.</text>
</comment>
<feature type="active site" description="Proton donor/acceptor" evidence="9">
    <location>
        <position position="94"/>
    </location>
</feature>
<dbReference type="GO" id="GO:0000166">
    <property type="term" value="F:nucleotide binding"/>
    <property type="evidence" value="ECO:0007669"/>
    <property type="project" value="UniProtKB-KW"/>
</dbReference>
<feature type="domain" description="Alanine dehydrogenase/pyridine nucleotide transhydrogenase N-terminal" evidence="13">
    <location>
        <begin position="4"/>
        <end position="134"/>
    </location>
</feature>
<proteinExistence type="inferred from homology"/>
<dbReference type="InterPro" id="IPR036291">
    <property type="entry name" value="NAD(P)-bd_dom_sf"/>
</dbReference>
<feature type="active site" description="Proton donor/acceptor" evidence="9">
    <location>
        <position position="267"/>
    </location>
</feature>
<dbReference type="InterPro" id="IPR007698">
    <property type="entry name" value="AlaDH/PNT_NAD(H)-bd"/>
</dbReference>
<evidence type="ECO:0000256" key="7">
    <source>
        <dbReference type="ARBA" id="ARBA00072341"/>
    </source>
</evidence>
<evidence type="ECO:0000256" key="10">
    <source>
        <dbReference type="PIRSR" id="PIRSR000183-2"/>
    </source>
</evidence>
<evidence type="ECO:0000256" key="4">
    <source>
        <dbReference type="ARBA" id="ARBA00023002"/>
    </source>
</evidence>
<dbReference type="InterPro" id="IPR008141">
    <property type="entry name" value="Ala_DH"/>
</dbReference>
<evidence type="ECO:0000256" key="6">
    <source>
        <dbReference type="ARBA" id="ARBA00065528"/>
    </source>
</evidence>
<evidence type="ECO:0000256" key="2">
    <source>
        <dbReference type="ARBA" id="ARBA00005689"/>
    </source>
</evidence>
<feature type="binding site" evidence="11">
    <location>
        <begin position="295"/>
        <end position="298"/>
    </location>
    <ligand>
        <name>NAD(+)</name>
        <dbReference type="ChEBI" id="CHEBI:57540"/>
    </ligand>
</feature>
<dbReference type="SUPFAM" id="SSF51735">
    <property type="entry name" value="NAD(P)-binding Rossmann-fold domains"/>
    <property type="match status" value="1"/>
</dbReference>
<evidence type="ECO:0000256" key="1">
    <source>
        <dbReference type="ARBA" id="ARBA00005206"/>
    </source>
</evidence>
<dbReference type="Pfam" id="PF01262">
    <property type="entry name" value="AlaDh_PNT_C"/>
    <property type="match status" value="1"/>
</dbReference>
<evidence type="ECO:0000313" key="15">
    <source>
        <dbReference type="Proteomes" id="UP000035548"/>
    </source>
</evidence>
<feature type="binding site" evidence="10">
    <location>
        <position position="73"/>
    </location>
    <ligand>
        <name>substrate</name>
    </ligand>
</feature>
<name>A0A0G3HM36_9CORY</name>
<dbReference type="Pfam" id="PF05222">
    <property type="entry name" value="AlaDh_PNT_N"/>
    <property type="match status" value="1"/>
</dbReference>
<dbReference type="SUPFAM" id="SSF52283">
    <property type="entry name" value="Formate/glycerate dehydrogenase catalytic domain-like"/>
    <property type="match status" value="1"/>
</dbReference>
<dbReference type="InterPro" id="IPR007886">
    <property type="entry name" value="AlaDH/PNT_N"/>
</dbReference>
<dbReference type="Proteomes" id="UP000035548">
    <property type="component" value="Chromosome"/>
</dbReference>
<keyword evidence="5 8" id="KW-0520">NAD</keyword>
<dbReference type="KEGG" id="cut:CUTER_11005"/>
<dbReference type="FunFam" id="3.40.50.720:FF:000049">
    <property type="entry name" value="Alanine dehydrogenase"/>
    <property type="match status" value="1"/>
</dbReference>
<dbReference type="GO" id="GO:0005886">
    <property type="term" value="C:plasma membrane"/>
    <property type="evidence" value="ECO:0007669"/>
    <property type="project" value="TreeGrafter"/>
</dbReference>
<evidence type="ECO:0000256" key="3">
    <source>
        <dbReference type="ARBA" id="ARBA00012897"/>
    </source>
</evidence>
<dbReference type="EMBL" id="CP011546">
    <property type="protein sequence ID" value="AKK12162.1"/>
    <property type="molecule type" value="Genomic_DNA"/>
</dbReference>
<feature type="binding site" evidence="10">
    <location>
        <position position="15"/>
    </location>
    <ligand>
        <name>substrate</name>
    </ligand>
</feature>
<evidence type="ECO:0000256" key="9">
    <source>
        <dbReference type="PIRSR" id="PIRSR000183-1"/>
    </source>
</evidence>
<dbReference type="NCBIfam" id="TIGR00518">
    <property type="entry name" value="alaDH"/>
    <property type="match status" value="1"/>
</dbReference>
<dbReference type="SMART" id="SM01003">
    <property type="entry name" value="AlaDh_PNT_N"/>
    <property type="match status" value="1"/>
</dbReference>
<evidence type="ECO:0000256" key="8">
    <source>
        <dbReference type="PIRNR" id="PIRNR000183"/>
    </source>
</evidence>
<dbReference type="EC" id="1.4.1.1" evidence="3 8"/>
<feature type="binding site" evidence="11">
    <location>
        <begin position="264"/>
        <end position="267"/>
    </location>
    <ligand>
        <name>NAD(+)</name>
        <dbReference type="ChEBI" id="CHEBI:57540"/>
    </ligand>
</feature>
<comment type="similarity">
    <text evidence="2 8">Belongs to the AlaDH/PNT family.</text>
</comment>
<feature type="binding site" evidence="11">
    <location>
        <begin position="236"/>
        <end position="237"/>
    </location>
    <ligand>
        <name>NAD(+)</name>
        <dbReference type="ChEBI" id="CHEBI:57540"/>
    </ligand>
</feature>
<sequence>MLIGCPKEIKDHEKRVALTPAGAAEFIARGHDVVVEESAGLGSGFADDAYVAVGARIVDAATAWSADLVLKVKEPQPPEFALMRPGQVLFTYLHLAAAPSVAQALKDNRVTAIAYENVTAEHGLPLLAPMSEVAGKLATQVAAYHLMHQEGGKGLLMGGVTGTAPAKVVVVGGGVAGENAAEAALGLGAETHVFDISVPRLRELVARFGPRVRTHLSTQVELAEELRDADVVIGTVLIPGDAAPKLVTHEMVEDMREGSVLVDVAIDQGGCFEDSHPTTHTDPTFEVSGCTFYCVANMPGSVPNTATVALTNATLPYALRLADGWRDALAADEHLAHGLNTHDGRIVHPVIAGHLGEEPMPLDEALRG</sequence>
<feature type="domain" description="Alanine dehydrogenase/pyridine nucleotide transhydrogenase NAD(H)-binding" evidence="12">
    <location>
        <begin position="146"/>
        <end position="294"/>
    </location>
</feature>
<organism evidence="14 15">
    <name type="scientific">Corynebacterium uterequi</name>
    <dbReference type="NCBI Taxonomy" id="1072256"/>
    <lineage>
        <taxon>Bacteria</taxon>
        <taxon>Bacillati</taxon>
        <taxon>Actinomycetota</taxon>
        <taxon>Actinomycetes</taxon>
        <taxon>Mycobacteriales</taxon>
        <taxon>Corynebacteriaceae</taxon>
        <taxon>Corynebacterium</taxon>
    </lineage>
</organism>
<dbReference type="PANTHER" id="PTHR42795:SF1">
    <property type="entry name" value="ALANINE DEHYDROGENASE"/>
    <property type="match status" value="1"/>
</dbReference>
<gene>
    <name evidence="14" type="primary">ald</name>
    <name evidence="14" type="ORF">CUTER_11005</name>
</gene>
<keyword evidence="11" id="KW-0547">Nucleotide-binding</keyword>
<comment type="function">
    <text evidence="8">Catalyzes the reversible reductive amination of pyruvate to L-alanine.</text>
</comment>